<gene>
    <name evidence="5" type="ORF">AAIK43_01275</name>
    <name evidence="4" type="ORF">FOC81_20540</name>
</gene>
<dbReference type="SUPFAM" id="SSF53822">
    <property type="entry name" value="Periplasmic binding protein-like I"/>
    <property type="match status" value="1"/>
</dbReference>
<dbReference type="STRING" id="32002.BVK87_19650"/>
<evidence type="ECO:0000256" key="1">
    <source>
        <dbReference type="ARBA" id="ARBA00010062"/>
    </source>
</evidence>
<evidence type="ECO:0000259" key="3">
    <source>
        <dbReference type="Pfam" id="PF13458"/>
    </source>
</evidence>
<keyword evidence="2" id="KW-0732">Signal</keyword>
<dbReference type="InterPro" id="IPR028082">
    <property type="entry name" value="Peripla_BP_I"/>
</dbReference>
<dbReference type="Gene3D" id="3.40.50.2300">
    <property type="match status" value="2"/>
</dbReference>
<comment type="similarity">
    <text evidence="1">Belongs to the leucine-binding protein family.</text>
</comment>
<organism evidence="4 6">
    <name type="scientific">Achromobacter denitrificans</name>
    <name type="common">Alcaligenes denitrificans</name>
    <dbReference type="NCBI Taxonomy" id="32002"/>
    <lineage>
        <taxon>Bacteria</taxon>
        <taxon>Pseudomonadati</taxon>
        <taxon>Pseudomonadota</taxon>
        <taxon>Betaproteobacteria</taxon>
        <taxon>Burkholderiales</taxon>
        <taxon>Alcaligenaceae</taxon>
        <taxon>Achromobacter</taxon>
    </lineage>
</organism>
<evidence type="ECO:0000313" key="5">
    <source>
        <dbReference type="EMBL" id="XAN16687.1"/>
    </source>
</evidence>
<dbReference type="GeneID" id="92847990"/>
<dbReference type="PROSITE" id="PS51318">
    <property type="entry name" value="TAT"/>
    <property type="match status" value="1"/>
</dbReference>
<reference evidence="5 7" key="2">
    <citation type="submission" date="2024-05" db="EMBL/GenBank/DDBJ databases">
        <title>Achromobacter denitrificans. BP1, complete genome.</title>
        <authorList>
            <person name="Zhang B."/>
        </authorList>
    </citation>
    <scope>NUCLEOTIDE SEQUENCE [LARGE SCALE GENOMIC DNA]</scope>
    <source>
        <strain evidence="5 7">BP1</strain>
    </source>
</reference>
<evidence type="ECO:0000313" key="6">
    <source>
        <dbReference type="Proteomes" id="UP000509782"/>
    </source>
</evidence>
<accession>A0A3R9H786</accession>
<proteinExistence type="inferred from homology"/>
<dbReference type="RefSeq" id="WP_062684934.1">
    <property type="nucleotide sequence ID" value="NZ_BLWG01000076.1"/>
</dbReference>
<evidence type="ECO:0000313" key="4">
    <source>
        <dbReference type="EMBL" id="QKQ48947.1"/>
    </source>
</evidence>
<dbReference type="InterPro" id="IPR028081">
    <property type="entry name" value="Leu-bd"/>
</dbReference>
<dbReference type="OrthoDB" id="5288800at2"/>
<sequence>MSLNRRGFIKTAAGVLAYASSFDLLAQAQIDSSKPIKVANLLDKTGVLNNYCLKQIKAVAMAADEINASGGLLGRKVEVAFYDTQSSNRLYSQYATQAFVRDKADVIHGAVASSAREVVRPIVQRFKGLYFYNALYEGGVCDRRHVCPGMVPGQELDPLVDYVIKERNAKTHYILAADYNYGQITSKWLQKFIREKGGKDVAVEFFPLDVTNFAPALSRIQAAKPDAVWSALVGDAHMSFYRQFESTIGKKNMTLIGTVYGAARENSMLSAQENDGTIIAASFIDTLPTDAARKFVKRFADFTGESDYIGEYGEYGYRGMMLWAEAVRRAGSVEPDKVIAALPGTRYDGPGGLYSIDEQSNHVVMDIHIAIGNKDKGFDVVKSFPQRQPTDTQAVCDLRRNPDDTRQYEPKL</sequence>
<dbReference type="Proteomes" id="UP000509782">
    <property type="component" value="Chromosome"/>
</dbReference>
<protein>
    <submittedName>
        <fullName evidence="4 5">Transporter substrate-binding protein</fullName>
    </submittedName>
</protein>
<dbReference type="Proteomes" id="UP001446337">
    <property type="component" value="Chromosome"/>
</dbReference>
<evidence type="ECO:0000256" key="2">
    <source>
        <dbReference type="ARBA" id="ARBA00022729"/>
    </source>
</evidence>
<dbReference type="PANTHER" id="PTHR47628:SF1">
    <property type="entry name" value="ALIPHATIC AMIDASE EXPRESSION-REGULATING PROTEIN"/>
    <property type="match status" value="1"/>
</dbReference>
<dbReference type="Pfam" id="PF13458">
    <property type="entry name" value="Peripla_BP_6"/>
    <property type="match status" value="1"/>
</dbReference>
<name>A0A3R9H786_ACHDE</name>
<feature type="domain" description="Leucine-binding protein" evidence="3">
    <location>
        <begin position="35"/>
        <end position="370"/>
    </location>
</feature>
<dbReference type="EMBL" id="CP154792">
    <property type="protein sequence ID" value="XAN16687.1"/>
    <property type="molecule type" value="Genomic_DNA"/>
</dbReference>
<dbReference type="PANTHER" id="PTHR47628">
    <property type="match status" value="1"/>
</dbReference>
<evidence type="ECO:0000313" key="7">
    <source>
        <dbReference type="Proteomes" id="UP001446337"/>
    </source>
</evidence>
<reference evidence="4 6" key="1">
    <citation type="submission" date="2020-05" db="EMBL/GenBank/DDBJ databases">
        <title>FDA dAtabase for Regulatory Grade micrObial Sequences (FDA-ARGOS): Supporting development and validation of Infectious Disease Dx tests.</title>
        <authorList>
            <person name="Sproer C."/>
            <person name="Gronow S."/>
            <person name="Severitt S."/>
            <person name="Schroder I."/>
            <person name="Tallon L."/>
            <person name="Sadzewicz L."/>
            <person name="Zhao X."/>
            <person name="Vavikolanu K."/>
            <person name="Mehta A."/>
            <person name="Aluvathingal J."/>
            <person name="Nadendla S."/>
            <person name="Myers T."/>
            <person name="Yan Y."/>
            <person name="Sichtig H."/>
        </authorList>
    </citation>
    <scope>NUCLEOTIDE SEQUENCE [LARGE SCALE GENOMIC DNA]</scope>
    <source>
        <strain evidence="4 6">FDAARGOS_787</strain>
    </source>
</reference>
<dbReference type="AlphaFoldDB" id="A0A3R9H786"/>
<keyword evidence="7" id="KW-1185">Reference proteome</keyword>
<dbReference type="EMBL" id="CP054569">
    <property type="protein sequence ID" value="QKQ48947.1"/>
    <property type="molecule type" value="Genomic_DNA"/>
</dbReference>
<dbReference type="InterPro" id="IPR006311">
    <property type="entry name" value="TAT_signal"/>
</dbReference>